<evidence type="ECO:0000313" key="2">
    <source>
        <dbReference type="Proteomes" id="UP000321058"/>
    </source>
</evidence>
<protein>
    <submittedName>
        <fullName evidence="1">Uncharacterized protein</fullName>
    </submittedName>
</protein>
<sequence>MTTGIVKLAPGTYQISGHSMVAYFTKDDPPETIVTRSPASAGYCRLRSFDPNRAVDPANLRGLPNDDPSVIRVGSPSTANLVPSLFDAFYEADKPAQLILEHQSGSNPHQIYLRIFVENSKWHAFARISIRRI</sequence>
<evidence type="ECO:0000313" key="1">
    <source>
        <dbReference type="EMBL" id="GEP59396.1"/>
    </source>
</evidence>
<dbReference type="Proteomes" id="UP000321058">
    <property type="component" value="Unassembled WGS sequence"/>
</dbReference>
<name>A0A512NKD3_9HYPH</name>
<proteinExistence type="predicted"/>
<comment type="caution">
    <text evidence="1">The sequence shown here is derived from an EMBL/GenBank/DDBJ whole genome shotgun (WGS) entry which is preliminary data.</text>
</comment>
<reference evidence="1 2" key="1">
    <citation type="submission" date="2019-07" db="EMBL/GenBank/DDBJ databases">
        <title>Whole genome shotgun sequence of Reyranella soli NBRC 108950.</title>
        <authorList>
            <person name="Hosoyama A."/>
            <person name="Uohara A."/>
            <person name="Ohji S."/>
            <person name="Ichikawa N."/>
        </authorList>
    </citation>
    <scope>NUCLEOTIDE SEQUENCE [LARGE SCALE GENOMIC DNA]</scope>
    <source>
        <strain evidence="1 2">NBRC 108950</strain>
    </source>
</reference>
<organism evidence="1 2">
    <name type="scientific">Reyranella soli</name>
    <dbReference type="NCBI Taxonomy" id="1230389"/>
    <lineage>
        <taxon>Bacteria</taxon>
        <taxon>Pseudomonadati</taxon>
        <taxon>Pseudomonadota</taxon>
        <taxon>Alphaproteobacteria</taxon>
        <taxon>Hyphomicrobiales</taxon>
        <taxon>Reyranellaceae</taxon>
        <taxon>Reyranella</taxon>
    </lineage>
</organism>
<gene>
    <name evidence="1" type="ORF">RSO01_65620</name>
</gene>
<keyword evidence="2" id="KW-1185">Reference proteome</keyword>
<dbReference type="AlphaFoldDB" id="A0A512NKD3"/>
<dbReference type="EMBL" id="BKAJ01000129">
    <property type="protein sequence ID" value="GEP59396.1"/>
    <property type="molecule type" value="Genomic_DNA"/>
</dbReference>
<accession>A0A512NKD3</accession>